<feature type="compositionally biased region" description="Pro residues" evidence="3">
    <location>
        <begin position="484"/>
        <end position="493"/>
    </location>
</feature>
<name>A0ABY5L252_9CELL</name>
<feature type="chain" id="PRO_5046800630" evidence="4">
    <location>
        <begin position="30"/>
        <end position="493"/>
    </location>
</feature>
<comment type="similarity">
    <text evidence="2">Belongs to the polysaccharide lyase 1 family.</text>
</comment>
<dbReference type="SUPFAM" id="SSF51126">
    <property type="entry name" value="Pectin lyase-like"/>
    <property type="match status" value="1"/>
</dbReference>
<dbReference type="Proteomes" id="UP001316189">
    <property type="component" value="Chromosome"/>
</dbReference>
<feature type="compositionally biased region" description="Gly residues" evidence="3">
    <location>
        <begin position="31"/>
        <end position="59"/>
    </location>
</feature>
<dbReference type="InterPro" id="IPR011050">
    <property type="entry name" value="Pectin_lyase_fold/virulence"/>
</dbReference>
<organism evidence="6 7">
    <name type="scientific">Cellulomonas chengniuliangii</name>
    <dbReference type="NCBI Taxonomy" id="2968084"/>
    <lineage>
        <taxon>Bacteria</taxon>
        <taxon>Bacillati</taxon>
        <taxon>Actinomycetota</taxon>
        <taxon>Actinomycetes</taxon>
        <taxon>Micrococcales</taxon>
        <taxon>Cellulomonadaceae</taxon>
        <taxon>Cellulomonas</taxon>
    </lineage>
</organism>
<feature type="signal peptide" evidence="4">
    <location>
        <begin position="1"/>
        <end position="29"/>
    </location>
</feature>
<feature type="region of interest" description="Disordered" evidence="3">
    <location>
        <begin position="28"/>
        <end position="65"/>
    </location>
</feature>
<feature type="region of interest" description="Disordered" evidence="3">
    <location>
        <begin position="473"/>
        <end position="493"/>
    </location>
</feature>
<evidence type="ECO:0000256" key="2">
    <source>
        <dbReference type="RuleBase" id="RU361173"/>
    </source>
</evidence>
<gene>
    <name evidence="6" type="ORF">NP064_00985</name>
</gene>
<keyword evidence="2" id="KW-0624">Polysaccharide degradation</keyword>
<dbReference type="PANTHER" id="PTHR31683">
    <property type="entry name" value="PECTATE LYASE 18-RELATED"/>
    <property type="match status" value="1"/>
</dbReference>
<accession>A0ABY5L252</accession>
<dbReference type="PANTHER" id="PTHR31683:SF18">
    <property type="entry name" value="PECTATE LYASE 21-RELATED"/>
    <property type="match status" value="1"/>
</dbReference>
<evidence type="ECO:0000256" key="4">
    <source>
        <dbReference type="SAM" id="SignalP"/>
    </source>
</evidence>
<dbReference type="Pfam" id="PF00544">
    <property type="entry name" value="Pectate_lyase_4"/>
    <property type="match status" value="2"/>
</dbReference>
<dbReference type="InterPro" id="IPR002022">
    <property type="entry name" value="Pec_lyase"/>
</dbReference>
<dbReference type="InterPro" id="IPR012334">
    <property type="entry name" value="Pectin_lyas_fold"/>
</dbReference>
<evidence type="ECO:0000256" key="1">
    <source>
        <dbReference type="ARBA" id="ARBA00023239"/>
    </source>
</evidence>
<dbReference type="RefSeq" id="WP_227568372.1">
    <property type="nucleotide sequence ID" value="NZ_CP101988.1"/>
</dbReference>
<keyword evidence="4" id="KW-0732">Signal</keyword>
<dbReference type="Gene3D" id="2.160.20.10">
    <property type="entry name" value="Single-stranded right-handed beta-helix, Pectin lyase-like"/>
    <property type="match status" value="1"/>
</dbReference>
<dbReference type="EMBL" id="CP101988">
    <property type="protein sequence ID" value="UUI75535.1"/>
    <property type="molecule type" value="Genomic_DNA"/>
</dbReference>
<evidence type="ECO:0000313" key="7">
    <source>
        <dbReference type="Proteomes" id="UP001316189"/>
    </source>
</evidence>
<keyword evidence="2" id="KW-0964">Secreted</keyword>
<sequence>MARIHARMLATGAAAALLLGTVALPPATAGPGHGEPGHGSGGHGNGKGPGGGHGGGHGPGKAADLGREVLGADDGWAAANGGVTGGSAADAAHVSTVRTWDEFRAALGGGAARADTTPRIVYVEGTIDAFAGADGARLTCEDFGRQVAVGGDPAAPFSMDDYIAAYDPAVYGWVDPSGPLEDARVAAASVQAAQTQQHVGSNVTIVGLGKDARIVGANVRIRDSSNVILRNLTFSDAYDCFPQWDPADTDQGNWNSAYDNVSVWTSTNVWVANSTFDDGDHPAQSLPTVFGRPYEVHDGLLDITHSSNYVTVSYNRFSGHDKTMLIGSSNNRPADEGTLKVTIHHNRWEGIGQRAPRVRYGQVHVYDNLYVVGSDNDLYQYVWGPGTRSQLYLEDNVLRLARGIDLASVLTNWGATQLTEKGTLVNGRPASVLDAFHAADGDPFTAPAGWEPPHVADKDPVRSVERIVEAEAGAGRIASKAPAAPKPTPPGRR</sequence>
<evidence type="ECO:0000256" key="3">
    <source>
        <dbReference type="SAM" id="MobiDB-lite"/>
    </source>
</evidence>
<protein>
    <submittedName>
        <fullName evidence="6">Pectate lyase</fullName>
    </submittedName>
</protein>
<dbReference type="SMART" id="SM00656">
    <property type="entry name" value="Amb_all"/>
    <property type="match status" value="1"/>
</dbReference>
<keyword evidence="1 2" id="KW-0456">Lyase</keyword>
<evidence type="ECO:0000313" key="6">
    <source>
        <dbReference type="EMBL" id="UUI75535.1"/>
    </source>
</evidence>
<dbReference type="GO" id="GO:0016829">
    <property type="term" value="F:lyase activity"/>
    <property type="evidence" value="ECO:0007669"/>
    <property type="project" value="UniProtKB-KW"/>
</dbReference>
<evidence type="ECO:0000259" key="5">
    <source>
        <dbReference type="SMART" id="SM00656"/>
    </source>
</evidence>
<keyword evidence="7" id="KW-1185">Reference proteome</keyword>
<keyword evidence="2" id="KW-0119">Carbohydrate metabolism</keyword>
<proteinExistence type="inferred from homology"/>
<dbReference type="InterPro" id="IPR045032">
    <property type="entry name" value="PEL"/>
</dbReference>
<reference evidence="6 7" key="1">
    <citation type="submission" date="2022-07" db="EMBL/GenBank/DDBJ databases">
        <title>Novel species in genus cellulomonas.</title>
        <authorList>
            <person name="Ye L."/>
        </authorList>
    </citation>
    <scope>NUCLEOTIDE SEQUENCE [LARGE SCALE GENOMIC DNA]</scope>
    <source>
        <strain evidence="7">zg-Y338</strain>
    </source>
</reference>
<comment type="subcellular location">
    <subcellularLocation>
        <location evidence="2">Secreted</location>
    </subcellularLocation>
</comment>
<feature type="domain" description="Pectate lyase" evidence="5">
    <location>
        <begin position="164"/>
        <end position="404"/>
    </location>
</feature>